<dbReference type="Pfam" id="PF03372">
    <property type="entry name" value="Exo_endo_phos"/>
    <property type="match status" value="1"/>
</dbReference>
<feature type="coiled-coil region" evidence="5">
    <location>
        <begin position="1624"/>
        <end position="1656"/>
    </location>
</feature>
<dbReference type="Gene3D" id="3.60.10.10">
    <property type="entry name" value="Endonuclease/exonuclease/phosphatase"/>
    <property type="match status" value="1"/>
</dbReference>
<evidence type="ECO:0000256" key="6">
    <source>
        <dbReference type="SAM" id="MobiDB-lite"/>
    </source>
</evidence>
<name>A0A812KZZ4_9DINO</name>
<evidence type="ECO:0000259" key="8">
    <source>
        <dbReference type="PROSITE" id="PS50878"/>
    </source>
</evidence>
<feature type="region of interest" description="Disordered" evidence="6">
    <location>
        <begin position="837"/>
        <end position="907"/>
    </location>
</feature>
<comment type="subcellular location">
    <subcellularLocation>
        <location evidence="1">Membrane</location>
        <topology evidence="1">Multi-pass membrane protein</topology>
    </subcellularLocation>
</comment>
<feature type="transmembrane region" description="Helical" evidence="7">
    <location>
        <begin position="92"/>
        <end position="115"/>
    </location>
</feature>
<dbReference type="InterPro" id="IPR038765">
    <property type="entry name" value="Papain-like_cys_pep_sf"/>
</dbReference>
<feature type="domain" description="Reverse transcriptase" evidence="8">
    <location>
        <begin position="1775"/>
        <end position="2037"/>
    </location>
</feature>
<evidence type="ECO:0000256" key="2">
    <source>
        <dbReference type="ARBA" id="ARBA00022692"/>
    </source>
</evidence>
<evidence type="ECO:0000256" key="4">
    <source>
        <dbReference type="ARBA" id="ARBA00023136"/>
    </source>
</evidence>
<dbReference type="Pfam" id="PF00078">
    <property type="entry name" value="RVT_1"/>
    <property type="match status" value="1"/>
</dbReference>
<keyword evidence="5" id="KW-0175">Coiled coil</keyword>
<comment type="caution">
    <text evidence="9">The sequence shown here is derived from an EMBL/GenBank/DDBJ whole genome shotgun (WGS) entry which is preliminary data.</text>
</comment>
<gene>
    <name evidence="9" type="primary">CAC</name>
    <name evidence="9" type="ORF">SNEC2469_LOCUS3942</name>
</gene>
<dbReference type="Gene3D" id="3.90.70.80">
    <property type="match status" value="1"/>
</dbReference>
<dbReference type="InterPro" id="IPR000477">
    <property type="entry name" value="RT_dom"/>
</dbReference>
<dbReference type="InterPro" id="IPR005821">
    <property type="entry name" value="Ion_trans_dom"/>
</dbReference>
<feature type="compositionally biased region" description="Basic and acidic residues" evidence="6">
    <location>
        <begin position="448"/>
        <end position="459"/>
    </location>
</feature>
<dbReference type="Gene3D" id="1.10.287.70">
    <property type="match status" value="1"/>
</dbReference>
<dbReference type="Proteomes" id="UP000601435">
    <property type="component" value="Unassembled WGS sequence"/>
</dbReference>
<dbReference type="SUPFAM" id="SSF81324">
    <property type="entry name" value="Voltage-gated potassium channels"/>
    <property type="match status" value="1"/>
</dbReference>
<accession>A0A812KZZ4</accession>
<evidence type="ECO:0000256" key="1">
    <source>
        <dbReference type="ARBA" id="ARBA00004141"/>
    </source>
</evidence>
<feature type="compositionally biased region" description="Basic and acidic residues" evidence="6">
    <location>
        <begin position="1"/>
        <end position="10"/>
    </location>
</feature>
<feature type="compositionally biased region" description="Acidic residues" evidence="6">
    <location>
        <begin position="1345"/>
        <end position="1358"/>
    </location>
</feature>
<organism evidence="9 10">
    <name type="scientific">Symbiodinium necroappetens</name>
    <dbReference type="NCBI Taxonomy" id="1628268"/>
    <lineage>
        <taxon>Eukaryota</taxon>
        <taxon>Sar</taxon>
        <taxon>Alveolata</taxon>
        <taxon>Dinophyceae</taxon>
        <taxon>Suessiales</taxon>
        <taxon>Symbiodiniaceae</taxon>
        <taxon>Symbiodinium</taxon>
    </lineage>
</organism>
<feature type="compositionally biased region" description="Acidic residues" evidence="6">
    <location>
        <begin position="863"/>
        <end position="875"/>
    </location>
</feature>
<dbReference type="InterPro" id="IPR005135">
    <property type="entry name" value="Endo/exonuclease/phosphatase"/>
</dbReference>
<keyword evidence="3 7" id="KW-1133">Transmembrane helix</keyword>
<keyword evidence="2 7" id="KW-0812">Transmembrane</keyword>
<keyword evidence="4 7" id="KW-0472">Membrane</keyword>
<evidence type="ECO:0000313" key="10">
    <source>
        <dbReference type="Proteomes" id="UP000601435"/>
    </source>
</evidence>
<dbReference type="EMBL" id="CAJNJA010008382">
    <property type="protein sequence ID" value="CAE7235936.1"/>
    <property type="molecule type" value="Genomic_DNA"/>
</dbReference>
<dbReference type="SUPFAM" id="SSF54001">
    <property type="entry name" value="Cysteine proteinases"/>
    <property type="match status" value="1"/>
</dbReference>
<feature type="compositionally biased region" description="Basic and acidic residues" evidence="6">
    <location>
        <begin position="879"/>
        <end position="894"/>
    </location>
</feature>
<protein>
    <submittedName>
        <fullName evidence="9">CAC protein</fullName>
    </submittedName>
</protein>
<dbReference type="InterPro" id="IPR027359">
    <property type="entry name" value="Volt_channel_dom_sf"/>
</dbReference>
<sequence length="2365" mass="263981">MEGTDSKDISDGAPKLSRLPSKDRAGKKNMKVAGKFVQASTENLARKSRMNDFLKSIYLANFMAAVVLVDAYCTCVDIDATAAGTQPPEISSLISSLCLVTYTLEIAALLSVFGVRASFSDWFMALDLIIVGCGWAEEIISVFSDGGLNFRTAVLRALRLVRIFRLARALKRIRPLRELYKLAIMMATCFRALLWCFLLCFVVMTVWGPFGTASWTSFLAMSSAGVGALLFLCSAAKSALQNRKNGFKKKGKTFKIMACRKVGRIRVRHCRWRRWYHQPRFRRKRRLKRLRRAFAKRHLRKVDSDPSVITGQVPLGNFSVNAKGIQHVHYNYEGFDLRGGGKGKGHVEAASQSDLLFKAITEVLVKFRVDRSDGQQGPRSKDKHQKTFFEALQQSLDRYSRKPHDKLIQSITSIVEAAKAGKLSMDKPNPRADDVPDKGGGKGAGKTTGKEDKHEDKSKSKGKGKAKRDITESKTDEGDTWTQVVRRKPKPKLTLHHAAWGPDKIIEDEVLRKTLEQGQCPTGAASLCRSTDFAKQCRDLAALHGINCKVAILTQEDPGGATQMTFTVCSSSAPSLQKLYVQPLVKDLPVMPKSPVSKSTHKPTEIQLQVFRITVPAMFVDKSKWQHINASPQRALQSLVEAPEIHSTYGWKQSTIGSGDRRTTLLEGFAKLTTHGASQLQNNNGKDGIFGRPLAQQQSEFCKQPVQWLDKNMDDNYLTYFLKCKNQAYSAKLPLAFRTGGGACLGLRYTGDSKPPATAVAWRVQGSPSWFRDAELQEALSGAGWTDVHIILPPQGRKPWMIKAKAPNDSEGTVLGVEVGDHTLCLTRVPPRAPQVVGVTPVRPARQLRSKQSSMPFTTSQEMEVEEKQLEDDVNMDQSRQHDGAEDTKKREPPVKNSPPRKKSKDVPSLFGYSLKDCGAEGACGYNSLAFAFWLSNNLDKAHPSDDEIKTMGRTLRQQVHQHICKHQGKYSKDWVADPRWSVETEGGEVPSTFDGWLLSLLRPQRWICQTTLQAAANRLGVNITVLVNNGGDKRAVLIPCQQTFANTVVLYLKDKHYQAVIPTKKAWPLEWTTLAEKLGDIPRGGRCLCVVDAFIHAAGAKYANGRDGREREEAQTCRHKDIPLEDRATLINRTAIVEASCDIPEEDRDWECPFCHKWLPKFANYHQKQKNVRHHYDTMHPRRDTSNGAIQKARQRIFKKDRSKCPNYVEGYKKVSAKNKANRKRNLQLGGHTMVPFQPVWAEWPRTTKRSSTTRKGLLFTCTTCRTIGNYNKHNWKKCLGPSSLPTPRARLRWKEIRKSTANTNVLLKCWGTTKAEADSHFSRLVQEGVEPQPGPQPQTMVADDSEDGGEDDDDPDPGGGGKSTAPRSSATLTSVNVRDAPGLWRLLKLLEGEPNIADIVCVQEPCVQLLESKTVLSKFQSLGYKAYFAEGETGKKATGGCITAIRASIPHKLVARYAGHPHQHILLELTSLLVVNSYIPPRAHIQHEARQTLGELLHGARASAGGRPWLAVGDYNMLPVEMEAVFDLHGGSLIHKETRYNSTRHIDQIWSNATGTIGSARTLPFKISDHKTFQQPYNAETAQALNNWRRDAGTMAQRKRSNWLSRASRMVELMQKARLPFKDELEAEIKAIEAQQAQDEAASKQQQISQWRHSTQHDLKARCKWLGRNSQLRPTVMHNGQQLNKDQEVLDAVAAHWQDVWKACKQEPAEPKIAFVLDYLPQHEPLHGRPSSSDFLEAWQQLGGAAGPDDWLLSELQVLPPGVAELFATVTETWEVAGCTPSALKYSRQVNLVKPHKMRDGSTKSSDLRPINVYSLWYRWWSGAWAKSKIVRVWRGRVMPAAITGGIGSPGSEQLAAKLQDSFSEQGFLATLDYTLAFDHVIPEAITRGMARMGLPVQLANTLLNQWSHQKRILQWKASSSPKLPETDMSVPQGDALSPLALNILMLSGFNFTEARCPVPLGDRLHVVYMDDRSWTTKQASVLVQTLRTWHDFSRRAGLRENEAKTQITHTDAERHRELQQELADDPVLLQAVTASAVVLGCCTTGTDERDAQPKELQRLADAKLICGRIRLLPLGHQAKMDTARIMGISKAVYGWVAFSPSDSHAKVLDQALRATSEAFKDGSVHLHNVLNLGALPVTGTVSFVNKLWLFFSRLDGSFNEEWRLFTASSRRDALPFRRTHYDSARIGSFVSPAAFGKRPDARFGWPRHKHDLQVLEAMSLTVEEMHADMDRDFFKACHPQCTKAVSTVMDANLLLFKTVIAGDAWGEIAVPVIQEHPATFIIFIGSSLTLVFGVLNLIVAVVVDTFAESRQSDVQSLAEEMEDEIEHDRAALGKLFARMDRDRSGKLLGPCEDKLGFRGLGL</sequence>
<dbReference type="InterPro" id="IPR036691">
    <property type="entry name" value="Endo/exonu/phosph_ase_sf"/>
</dbReference>
<dbReference type="SUPFAM" id="SSF56219">
    <property type="entry name" value="DNase I-like"/>
    <property type="match status" value="1"/>
</dbReference>
<feature type="transmembrane region" description="Helical" evidence="7">
    <location>
        <begin position="2283"/>
        <end position="2306"/>
    </location>
</feature>
<dbReference type="InterPro" id="IPR043203">
    <property type="entry name" value="VGCC_Ca_Na"/>
</dbReference>
<dbReference type="PROSITE" id="PS50878">
    <property type="entry name" value="RT_POL"/>
    <property type="match status" value="1"/>
</dbReference>
<evidence type="ECO:0000313" key="9">
    <source>
        <dbReference type="EMBL" id="CAE7235936.1"/>
    </source>
</evidence>
<proteinExistence type="predicted"/>
<dbReference type="OrthoDB" id="422822at2759"/>
<feature type="compositionally biased region" description="Basic and acidic residues" evidence="6">
    <location>
        <begin position="424"/>
        <end position="440"/>
    </location>
</feature>
<feature type="compositionally biased region" description="Basic and acidic residues" evidence="6">
    <location>
        <begin position="467"/>
        <end position="477"/>
    </location>
</feature>
<dbReference type="GO" id="GO:0003824">
    <property type="term" value="F:catalytic activity"/>
    <property type="evidence" value="ECO:0007669"/>
    <property type="project" value="InterPro"/>
</dbReference>
<dbReference type="PANTHER" id="PTHR10037">
    <property type="entry name" value="VOLTAGE-GATED CATION CHANNEL CALCIUM AND SODIUM"/>
    <property type="match status" value="1"/>
</dbReference>
<dbReference type="PANTHER" id="PTHR10037:SF62">
    <property type="entry name" value="SODIUM CHANNEL PROTEIN 60E"/>
    <property type="match status" value="1"/>
</dbReference>
<reference evidence="9" key="1">
    <citation type="submission" date="2021-02" db="EMBL/GenBank/DDBJ databases">
        <authorList>
            <person name="Dougan E. K."/>
            <person name="Rhodes N."/>
            <person name="Thang M."/>
            <person name="Chan C."/>
        </authorList>
    </citation>
    <scope>NUCLEOTIDE SEQUENCE</scope>
</reference>
<feature type="region of interest" description="Disordered" evidence="6">
    <location>
        <begin position="421"/>
        <end position="482"/>
    </location>
</feature>
<dbReference type="GO" id="GO:0005248">
    <property type="term" value="F:voltage-gated sodium channel activity"/>
    <property type="evidence" value="ECO:0007669"/>
    <property type="project" value="TreeGrafter"/>
</dbReference>
<dbReference type="Pfam" id="PF00520">
    <property type="entry name" value="Ion_trans"/>
    <property type="match status" value="2"/>
</dbReference>
<evidence type="ECO:0000256" key="5">
    <source>
        <dbReference type="SAM" id="Coils"/>
    </source>
</evidence>
<dbReference type="GO" id="GO:0001518">
    <property type="term" value="C:voltage-gated sodium channel complex"/>
    <property type="evidence" value="ECO:0007669"/>
    <property type="project" value="TreeGrafter"/>
</dbReference>
<feature type="region of interest" description="Disordered" evidence="6">
    <location>
        <begin position="1329"/>
        <end position="1374"/>
    </location>
</feature>
<feature type="transmembrane region" description="Helical" evidence="7">
    <location>
        <begin position="179"/>
        <end position="207"/>
    </location>
</feature>
<feature type="region of interest" description="Disordered" evidence="6">
    <location>
        <begin position="1"/>
        <end position="29"/>
    </location>
</feature>
<dbReference type="CDD" id="cd22744">
    <property type="entry name" value="OTU"/>
    <property type="match status" value="1"/>
</dbReference>
<evidence type="ECO:0000256" key="3">
    <source>
        <dbReference type="ARBA" id="ARBA00022989"/>
    </source>
</evidence>
<keyword evidence="10" id="KW-1185">Reference proteome</keyword>
<evidence type="ECO:0000256" key="7">
    <source>
        <dbReference type="SAM" id="Phobius"/>
    </source>
</evidence>
<feature type="transmembrane region" description="Helical" evidence="7">
    <location>
        <begin position="53"/>
        <end position="72"/>
    </location>
</feature>
<feature type="compositionally biased region" description="Polar residues" evidence="6">
    <location>
        <begin position="850"/>
        <end position="862"/>
    </location>
</feature>
<dbReference type="Gene3D" id="1.20.120.350">
    <property type="entry name" value="Voltage-gated potassium channels. Chain C"/>
    <property type="match status" value="1"/>
</dbReference>